<accession>A0ABT5IAN6</accession>
<evidence type="ECO:0008006" key="5">
    <source>
        <dbReference type="Google" id="ProtNLM"/>
    </source>
</evidence>
<protein>
    <recommendedName>
        <fullName evidence="5">Localization factor PodJL</fullName>
    </recommendedName>
</protein>
<feature type="region of interest" description="Disordered" evidence="2">
    <location>
        <begin position="1010"/>
        <end position="1029"/>
    </location>
</feature>
<dbReference type="PANTHER" id="PTHR11102">
    <property type="entry name" value="SEL-1-LIKE PROTEIN"/>
    <property type="match status" value="1"/>
</dbReference>
<dbReference type="EMBL" id="JAQQKW010000001">
    <property type="protein sequence ID" value="MDC7693246.1"/>
    <property type="molecule type" value="Genomic_DNA"/>
</dbReference>
<dbReference type="InterPro" id="IPR050767">
    <property type="entry name" value="Sel1_AlgK"/>
</dbReference>
<comment type="caution">
    <text evidence="3">The sequence shown here is derived from an EMBL/GenBank/DDBJ whole genome shotgun (WGS) entry which is preliminary data.</text>
</comment>
<evidence type="ECO:0000313" key="3">
    <source>
        <dbReference type="EMBL" id="MDC7693246.1"/>
    </source>
</evidence>
<dbReference type="PANTHER" id="PTHR11102:SF160">
    <property type="entry name" value="ERAD-ASSOCIATED E3 UBIQUITIN-PROTEIN LIGASE COMPONENT HRD3"/>
    <property type="match status" value="1"/>
</dbReference>
<evidence type="ECO:0000313" key="4">
    <source>
        <dbReference type="Proteomes" id="UP001216595"/>
    </source>
</evidence>
<organism evidence="3 4">
    <name type="scientific">Asticcacaulis currens</name>
    <dbReference type="NCBI Taxonomy" id="2984210"/>
    <lineage>
        <taxon>Bacteria</taxon>
        <taxon>Pseudomonadati</taxon>
        <taxon>Pseudomonadota</taxon>
        <taxon>Alphaproteobacteria</taxon>
        <taxon>Caulobacterales</taxon>
        <taxon>Caulobacteraceae</taxon>
        <taxon>Asticcacaulis</taxon>
    </lineage>
</organism>
<reference evidence="3 4" key="1">
    <citation type="submission" date="2023-01" db="EMBL/GenBank/DDBJ databases">
        <title>Novel species of the genus Asticcacaulis isolated from rivers.</title>
        <authorList>
            <person name="Lu H."/>
        </authorList>
    </citation>
    <scope>NUCLEOTIDE SEQUENCE [LARGE SCALE GENOMIC DNA]</scope>
    <source>
        <strain evidence="3 4">DXS10W</strain>
    </source>
</reference>
<evidence type="ECO:0000256" key="2">
    <source>
        <dbReference type="SAM" id="MobiDB-lite"/>
    </source>
</evidence>
<keyword evidence="1" id="KW-0175">Coiled coil</keyword>
<dbReference type="InterPro" id="IPR011990">
    <property type="entry name" value="TPR-like_helical_dom_sf"/>
</dbReference>
<feature type="coiled-coil region" evidence="1">
    <location>
        <begin position="161"/>
        <end position="252"/>
    </location>
</feature>
<dbReference type="Pfam" id="PF08238">
    <property type="entry name" value="Sel1"/>
    <property type="match status" value="3"/>
</dbReference>
<proteinExistence type="predicted"/>
<dbReference type="InterPro" id="IPR006597">
    <property type="entry name" value="Sel1-like"/>
</dbReference>
<feature type="coiled-coil region" evidence="1">
    <location>
        <begin position="398"/>
        <end position="425"/>
    </location>
</feature>
<dbReference type="SUPFAM" id="SSF81901">
    <property type="entry name" value="HCP-like"/>
    <property type="match status" value="1"/>
</dbReference>
<dbReference type="SMART" id="SM00671">
    <property type="entry name" value="SEL1"/>
    <property type="match status" value="3"/>
</dbReference>
<keyword evidence="4" id="KW-1185">Reference proteome</keyword>
<sequence length="1029" mass="112188">MSGTPWSVKGIDAKAREVAKELAHRSGMTLGEWLNQMILKGEDVDAAIRRERQRTARSTAPRTRRASEPVYAEDAFEEDVYELRDPAPQAAPPRRPAPYSMAAERQRRAPVAPAYYDDGAPAQGLGGDIGKVTRVLETLGSRIENSEMRSASAVRGVSQAVEALLNRLERSESALADTVAETEARMSDKAREVLDTVADSREWLARGEADRSALSERLETAERLVDAQAERLEGLSGHLREERERVARLESELKANPPQAAFENVEAAVGRLANQLYENDVRSRDALKDVRGDLVGLSHRLSQLELRDPDAAAQAAVDRVATQLSQRLEAAEARTATAMRGLERAFMALDERLNRAEAQGDVTDPDSVHSLGRLTADLTRRVEESRYEVIRLLEDSQQKSAEETLAAVEARLAAAESRQARAIETLGQDVLKIADNLNRKVAAVQRSGNDAVAHVAADMKRLSDRVDARFEEADTTHARALERLSGEIARISESLTRKIVETEKRTAQALEGVGEEMDTRHQRVHSDIAERIRQSEERTQKLLEEARSKIDSRLGQAQTQSLLREAELEAPQAPIYAPTELQQKPFSAFEHGFDDEVVQTPVAPAKAPETAIRAEVVRDITDSDITGRLLEPVTQFGADPFEDDPFTDLVEPARPADSDPFAEALIAETLAQDALTEDDGLAMQAPLKPRAERQTAPMVDPFTDEFDLDPFAEVEASRKVAPATLTDVPAYEDATPLSTRDALAAARAAVRASIEGADTRKPLGLKLGVSRTRDALPKTEKGKGKTLLNAFKASSIAVVVTAGAVGGYYAFREKEAPAPQKPVLAATAVASPAAKPLTTQDMGRLKAMYDSAALALKSNDPKAVDAMRTVADLGYPAAQYEMSVLYDEGRDGLVVTDKAQARRWAERAAQGGHPSAMYNFGLMNYNGQGGPVDYNAAASWLRKSAEYGVRDGQFGIGVMYMQGTAIPENAPEAYKWLSIAARNGDREAESMLKDLRGRLKPEQLAAAQAAAQAYTPLKPKTDDTSLATR</sequence>
<evidence type="ECO:0000256" key="1">
    <source>
        <dbReference type="SAM" id="Coils"/>
    </source>
</evidence>
<dbReference type="Gene3D" id="1.25.40.10">
    <property type="entry name" value="Tetratricopeptide repeat domain"/>
    <property type="match status" value="1"/>
</dbReference>
<name>A0ABT5IAN6_9CAUL</name>
<dbReference type="RefSeq" id="WP_272739998.1">
    <property type="nucleotide sequence ID" value="NZ_JAQQKW010000001.1"/>
</dbReference>
<dbReference type="Proteomes" id="UP001216595">
    <property type="component" value="Unassembled WGS sequence"/>
</dbReference>
<gene>
    <name evidence="3" type="ORF">PQU94_03000</name>
</gene>